<keyword evidence="2" id="KW-1185">Reference proteome</keyword>
<evidence type="ECO:0000313" key="1">
    <source>
        <dbReference type="EMBL" id="QLH03872.1"/>
    </source>
</evidence>
<name>A0A7D5M0X3_9ARCH</name>
<sequence length="418" mass="47371">MDSKISSIRSRVLASKIPLFLGLLVAILLVPQLAFADVYVPLHEYLGYFDSNGIYTVVGNVKNTNDFGIVPTITVSVIDDSKTISKIINHVPLGPGKEIPFKIKFPELLSNTPVLVNPEIIFQKAITHDIPIEILYDKTLVKHSDGHITGRIQNTGDQTIFYPKIYAVVHGYENVLDITQNIEYIEKIEPGEILAFSMYPDPAITEDVFYYSCFAPVDTTVIPVTAKKNDGDFDFRYDSGAWYSAAKFDETGTILSIKGYNSYPLETYANFEFPPISGNEKFSVTLNDEPIEFIQSIDEMGFWHVAFQVGPTSQGTLKISGFDKGLPPEMPKIPQWIKTNANWWITNQISDSEFLEGLDFLFEKQIVSVPERDVINESQWNIPSWVKNPTGWWYEEKISDDDYLNIIENLVKRKIIVI</sequence>
<dbReference type="Proteomes" id="UP000509771">
    <property type="component" value="Chromosome"/>
</dbReference>
<reference evidence="1 2" key="1">
    <citation type="submission" date="2018-02" db="EMBL/GenBank/DDBJ databases">
        <title>Complete genome of Nitrosopumilus cobalaminigenes HCA1.</title>
        <authorList>
            <person name="Qin W."/>
            <person name="Zheng Y."/>
            <person name="Stahl D.A."/>
        </authorList>
    </citation>
    <scope>NUCLEOTIDE SEQUENCE [LARGE SCALE GENOMIC DNA]</scope>
    <source>
        <strain evidence="1 2">HCA1</strain>
    </source>
</reference>
<evidence type="ECO:0000313" key="2">
    <source>
        <dbReference type="Proteomes" id="UP000509771"/>
    </source>
</evidence>
<gene>
    <name evidence="1" type="ORF">C5F47_08585</name>
</gene>
<dbReference type="KEGG" id="ncl:C5F47_08585"/>
<accession>A0A7D5M0X3</accession>
<protein>
    <submittedName>
        <fullName evidence="1">Peptidase</fullName>
    </submittedName>
</protein>
<dbReference type="OrthoDB" id="11784at2157"/>
<proteinExistence type="predicted"/>
<dbReference type="EMBL" id="CP026993">
    <property type="protein sequence ID" value="QLH03872.1"/>
    <property type="molecule type" value="Genomic_DNA"/>
</dbReference>
<organism evidence="1 2">
    <name type="scientific">Nitrosopumilus cobalaminigenes</name>
    <dbReference type="NCBI Taxonomy" id="1470066"/>
    <lineage>
        <taxon>Archaea</taxon>
        <taxon>Nitrososphaerota</taxon>
        <taxon>Nitrososphaeria</taxon>
        <taxon>Nitrosopumilales</taxon>
        <taxon>Nitrosopumilaceae</taxon>
        <taxon>Nitrosopumilus</taxon>
    </lineage>
</organism>
<dbReference type="AlphaFoldDB" id="A0A7D5M0X3"/>